<evidence type="ECO:0000313" key="11">
    <source>
        <dbReference type="Proteomes" id="UP001597362"/>
    </source>
</evidence>
<evidence type="ECO:0000256" key="4">
    <source>
        <dbReference type="ARBA" id="ARBA00022694"/>
    </source>
</evidence>
<dbReference type="Pfam" id="PF09179">
    <property type="entry name" value="TilS"/>
    <property type="match status" value="1"/>
</dbReference>
<keyword evidence="5 8" id="KW-0547">Nucleotide-binding</keyword>
<protein>
    <recommendedName>
        <fullName evidence="8">tRNA(Ile)-lysidine synthase</fullName>
        <ecNumber evidence="8">6.3.4.19</ecNumber>
    </recommendedName>
    <alternativeName>
        <fullName evidence="8">tRNA(Ile)-2-lysyl-cytidine synthase</fullName>
    </alternativeName>
    <alternativeName>
        <fullName evidence="8">tRNA(Ile)-lysidine synthetase</fullName>
    </alternativeName>
</protein>
<evidence type="ECO:0000313" key="10">
    <source>
        <dbReference type="EMBL" id="MFD2115455.1"/>
    </source>
</evidence>
<evidence type="ECO:0000256" key="2">
    <source>
        <dbReference type="ARBA" id="ARBA00022490"/>
    </source>
</evidence>
<dbReference type="InterPro" id="IPR012795">
    <property type="entry name" value="tRNA_Ile_lys_synt_N"/>
</dbReference>
<comment type="catalytic activity">
    <reaction evidence="7 8">
        <text>cytidine(34) in tRNA(Ile2) + L-lysine + ATP = lysidine(34) in tRNA(Ile2) + AMP + diphosphate + H(+)</text>
        <dbReference type="Rhea" id="RHEA:43744"/>
        <dbReference type="Rhea" id="RHEA-COMP:10625"/>
        <dbReference type="Rhea" id="RHEA-COMP:10670"/>
        <dbReference type="ChEBI" id="CHEBI:15378"/>
        <dbReference type="ChEBI" id="CHEBI:30616"/>
        <dbReference type="ChEBI" id="CHEBI:32551"/>
        <dbReference type="ChEBI" id="CHEBI:33019"/>
        <dbReference type="ChEBI" id="CHEBI:82748"/>
        <dbReference type="ChEBI" id="CHEBI:83665"/>
        <dbReference type="ChEBI" id="CHEBI:456215"/>
        <dbReference type="EC" id="6.3.4.19"/>
    </reaction>
</comment>
<evidence type="ECO:0000256" key="6">
    <source>
        <dbReference type="ARBA" id="ARBA00022840"/>
    </source>
</evidence>
<dbReference type="PANTHER" id="PTHR43033">
    <property type="entry name" value="TRNA(ILE)-LYSIDINE SYNTHASE-RELATED"/>
    <property type="match status" value="1"/>
</dbReference>
<feature type="binding site" evidence="8">
    <location>
        <begin position="28"/>
        <end position="33"/>
    </location>
    <ligand>
        <name>ATP</name>
        <dbReference type="ChEBI" id="CHEBI:30616"/>
    </ligand>
</feature>
<dbReference type="InterPro" id="IPR012094">
    <property type="entry name" value="tRNA_Ile_lys_synt"/>
</dbReference>
<evidence type="ECO:0000256" key="1">
    <source>
        <dbReference type="ARBA" id="ARBA00004496"/>
    </source>
</evidence>
<dbReference type="Gene3D" id="3.40.50.620">
    <property type="entry name" value="HUPs"/>
    <property type="match status" value="1"/>
</dbReference>
<sequence length="473" mass="54015">MELTKQLVQFATEQQMWQAGDTIIVAVSGGPDSMCLLHALKRVSHAEQIKIVAAHVNHGFRPVESAAEQTMVEQFATSLEIPLETIQLQMPAIILATKANAQVAAREQRYQFLQQVAISYGTNFIALAHHGDDQAETVLMHLIRGSGLSGLSGMRAVRQEKQSVFIRPLLRMNKMDIISYCEQHAVPFMIDSSNLQKDYIRNQIRHDVIPFLSHYNQQLPDALQRVAEIVSAEDEWLQEQTQQFFNKLVTIKQEQCIISLQSLNQLHVALQRRLIKLILSYLSNVPDGFSFERIEAIRAMTRANTASTSRIEAGWKIEVRKEYDHIRFLYQPSFHQESAVETVYPIYIAEVTTLQQFELPHGWRLTLERVANTSEYTARTGAEAQFDLAAISFPLMIRTREPGDRMNVLGLKGSKKVQDMFVDAKVTQLERERYPLLFDAEERLLWIPGIRRSSIGLVNVDTKAILRIVVYQQ</sequence>
<dbReference type="Gene3D" id="1.20.59.20">
    <property type="match status" value="1"/>
</dbReference>
<comment type="caution">
    <text evidence="10">The sequence shown here is derived from an EMBL/GenBank/DDBJ whole genome shotgun (WGS) entry which is preliminary data.</text>
</comment>
<dbReference type="SUPFAM" id="SSF56037">
    <property type="entry name" value="PheT/TilS domain"/>
    <property type="match status" value="1"/>
</dbReference>
<comment type="similarity">
    <text evidence="8">Belongs to the tRNA(Ile)-lysidine synthase family.</text>
</comment>
<dbReference type="EC" id="6.3.4.19" evidence="8"/>
<evidence type="ECO:0000256" key="7">
    <source>
        <dbReference type="ARBA" id="ARBA00048539"/>
    </source>
</evidence>
<organism evidence="10 11">
    <name type="scientific">Paenibacillus yanchengensis</name>
    <dbReference type="NCBI Taxonomy" id="2035833"/>
    <lineage>
        <taxon>Bacteria</taxon>
        <taxon>Bacillati</taxon>
        <taxon>Bacillota</taxon>
        <taxon>Bacilli</taxon>
        <taxon>Bacillales</taxon>
        <taxon>Paenibacillaceae</taxon>
        <taxon>Paenibacillus</taxon>
    </lineage>
</organism>
<dbReference type="GO" id="GO:0032267">
    <property type="term" value="F:tRNA(Ile)-lysidine synthase activity"/>
    <property type="evidence" value="ECO:0007669"/>
    <property type="project" value="UniProtKB-EC"/>
</dbReference>
<dbReference type="SMART" id="SM00977">
    <property type="entry name" value="TilS_C"/>
    <property type="match status" value="1"/>
</dbReference>
<evidence type="ECO:0000256" key="5">
    <source>
        <dbReference type="ARBA" id="ARBA00022741"/>
    </source>
</evidence>
<proteinExistence type="inferred from homology"/>
<keyword evidence="4 8" id="KW-0819">tRNA processing</keyword>
<dbReference type="InterPro" id="IPR012796">
    <property type="entry name" value="Lysidine-tRNA-synth_C"/>
</dbReference>
<evidence type="ECO:0000256" key="3">
    <source>
        <dbReference type="ARBA" id="ARBA00022598"/>
    </source>
</evidence>
<gene>
    <name evidence="8 10" type="primary">tilS</name>
    <name evidence="10" type="ORF">ACFSJH_06895</name>
</gene>
<name>A0ABW4YIL7_9BACL</name>
<keyword evidence="3 8" id="KW-0436">Ligase</keyword>
<dbReference type="InterPro" id="IPR014729">
    <property type="entry name" value="Rossmann-like_a/b/a_fold"/>
</dbReference>
<reference evidence="11" key="1">
    <citation type="journal article" date="2019" name="Int. J. Syst. Evol. Microbiol.">
        <title>The Global Catalogue of Microorganisms (GCM) 10K type strain sequencing project: providing services to taxonomists for standard genome sequencing and annotation.</title>
        <authorList>
            <consortium name="The Broad Institute Genomics Platform"/>
            <consortium name="The Broad Institute Genome Sequencing Center for Infectious Disease"/>
            <person name="Wu L."/>
            <person name="Ma J."/>
        </authorList>
    </citation>
    <scope>NUCLEOTIDE SEQUENCE [LARGE SCALE GENOMIC DNA]</scope>
    <source>
        <strain evidence="11">GH52</strain>
    </source>
</reference>
<evidence type="ECO:0000256" key="8">
    <source>
        <dbReference type="HAMAP-Rule" id="MF_01161"/>
    </source>
</evidence>
<evidence type="ECO:0000259" key="9">
    <source>
        <dbReference type="SMART" id="SM00977"/>
    </source>
</evidence>
<dbReference type="SUPFAM" id="SSF82829">
    <property type="entry name" value="MesJ substrate recognition domain-like"/>
    <property type="match status" value="1"/>
</dbReference>
<dbReference type="InterPro" id="IPR015262">
    <property type="entry name" value="tRNA_Ile_lys_synt_subst-bd"/>
</dbReference>
<dbReference type="InterPro" id="IPR011063">
    <property type="entry name" value="TilS/TtcA_N"/>
</dbReference>
<dbReference type="Pfam" id="PF01171">
    <property type="entry name" value="ATP_bind_3"/>
    <property type="match status" value="1"/>
</dbReference>
<dbReference type="PANTHER" id="PTHR43033:SF1">
    <property type="entry name" value="TRNA(ILE)-LYSIDINE SYNTHASE-RELATED"/>
    <property type="match status" value="1"/>
</dbReference>
<dbReference type="HAMAP" id="MF_01161">
    <property type="entry name" value="tRNA_Ile_lys_synt"/>
    <property type="match status" value="1"/>
</dbReference>
<keyword evidence="11" id="KW-1185">Reference proteome</keyword>
<feature type="domain" description="Lysidine-tRNA(Ile) synthetase C-terminal" evidence="9">
    <location>
        <begin position="395"/>
        <end position="468"/>
    </location>
</feature>
<dbReference type="RefSeq" id="WP_377770632.1">
    <property type="nucleotide sequence ID" value="NZ_JBHUHO010000019.1"/>
</dbReference>
<accession>A0ABW4YIL7</accession>
<dbReference type="EMBL" id="JBHUHO010000019">
    <property type="protein sequence ID" value="MFD2115455.1"/>
    <property type="molecule type" value="Genomic_DNA"/>
</dbReference>
<dbReference type="CDD" id="cd01992">
    <property type="entry name" value="TilS_N"/>
    <property type="match status" value="1"/>
</dbReference>
<dbReference type="SUPFAM" id="SSF52402">
    <property type="entry name" value="Adenine nucleotide alpha hydrolases-like"/>
    <property type="match status" value="1"/>
</dbReference>
<comment type="domain">
    <text evidence="8">The N-terminal region contains the highly conserved SGGXDS motif, predicted to be a P-loop motif involved in ATP binding.</text>
</comment>
<dbReference type="Proteomes" id="UP001597362">
    <property type="component" value="Unassembled WGS sequence"/>
</dbReference>
<keyword evidence="6 8" id="KW-0067">ATP-binding</keyword>
<keyword evidence="2 8" id="KW-0963">Cytoplasm</keyword>
<dbReference type="NCBIfam" id="TIGR02433">
    <property type="entry name" value="lysidine_TilS_C"/>
    <property type="match status" value="1"/>
</dbReference>
<comment type="function">
    <text evidence="8">Ligates lysine onto the cytidine present at position 34 of the AUA codon-specific tRNA(Ile) that contains the anticodon CAU, in an ATP-dependent manner. Cytidine is converted to lysidine, thus changing the amino acid specificity of the tRNA from methionine to isoleucine.</text>
</comment>
<dbReference type="NCBIfam" id="TIGR02432">
    <property type="entry name" value="lysidine_TilS_N"/>
    <property type="match status" value="1"/>
</dbReference>
<comment type="subcellular location">
    <subcellularLocation>
        <location evidence="1 8">Cytoplasm</location>
    </subcellularLocation>
</comment>
<dbReference type="Pfam" id="PF11734">
    <property type="entry name" value="TilS_C"/>
    <property type="match status" value="1"/>
</dbReference>